<gene>
    <name evidence="3" type="ORF">OLEA9_A042940</name>
</gene>
<evidence type="ECO:0000313" key="4">
    <source>
        <dbReference type="Proteomes" id="UP000594638"/>
    </source>
</evidence>
<evidence type="ECO:0000313" key="3">
    <source>
        <dbReference type="EMBL" id="CAA3013655.1"/>
    </source>
</evidence>
<sequence>MDDKSGLWKKKSSEKTSVADKANISLSINEEELTQDVSSMREAIRNRIDWDGSQSDSELDSELINHCAQSNKLHLESNEMPYIPSEYSLNDHNRACQLKEVQQDRRLSVELKNEESSTADLELRPQSDVVKSESFVVQIQESSGILGTLQSEMETMKQSKGKFEDQIGKHKLKVDPETQLMEGNLKLNKEISCLENELEKRNDLCKRLDAICHDRQIQLKGMTSKEVSDDGEHRGKQLKNDWEVAGASQIWVECQETAQNLDKEAKDLASPTEATLFDKVMLTSNRNISQSSSLLDKMLAEDNVKICELSFSSNKEHIQNGVGHSAFSTDVAIESRVTNSSRIDHKQDRTTAISPCKIKDCRGLLKKLLWRRKKGSSMKIPAR</sequence>
<dbReference type="EMBL" id="CACTIH010007447">
    <property type="protein sequence ID" value="CAA3013655.1"/>
    <property type="molecule type" value="Genomic_DNA"/>
</dbReference>
<dbReference type="Gramene" id="OE9A042940T1">
    <property type="protein sequence ID" value="OE9A042940C1"/>
    <property type="gene ID" value="OE9A042940"/>
</dbReference>
<dbReference type="PANTHER" id="PTHR31580">
    <property type="entry name" value="FILAMENT-LIKE PLANT PROTEIN 4"/>
    <property type="match status" value="1"/>
</dbReference>
<dbReference type="InterPro" id="IPR008587">
    <property type="entry name" value="FPP_plant"/>
</dbReference>
<comment type="caution">
    <text evidence="3">The sequence shown here is derived from an EMBL/GenBank/DDBJ whole genome shotgun (WGS) entry which is preliminary data.</text>
</comment>
<evidence type="ECO:0000256" key="2">
    <source>
        <dbReference type="ARBA" id="ARBA00023054"/>
    </source>
</evidence>
<organism evidence="3 4">
    <name type="scientific">Olea europaea subsp. europaea</name>
    <dbReference type="NCBI Taxonomy" id="158383"/>
    <lineage>
        <taxon>Eukaryota</taxon>
        <taxon>Viridiplantae</taxon>
        <taxon>Streptophyta</taxon>
        <taxon>Embryophyta</taxon>
        <taxon>Tracheophyta</taxon>
        <taxon>Spermatophyta</taxon>
        <taxon>Magnoliopsida</taxon>
        <taxon>eudicotyledons</taxon>
        <taxon>Gunneridae</taxon>
        <taxon>Pentapetalae</taxon>
        <taxon>asterids</taxon>
        <taxon>lamiids</taxon>
        <taxon>Lamiales</taxon>
        <taxon>Oleaceae</taxon>
        <taxon>Oleeae</taxon>
        <taxon>Olea</taxon>
    </lineage>
</organism>
<dbReference type="PANTHER" id="PTHR31580:SF22">
    <property type="entry name" value="FILAMENT-LIKE PLANT PROTEIN 7"/>
    <property type="match status" value="1"/>
</dbReference>
<dbReference type="Proteomes" id="UP000594638">
    <property type="component" value="Unassembled WGS sequence"/>
</dbReference>
<accession>A0A8S0UA96</accession>
<comment type="similarity">
    <text evidence="1">Belongs to the FPP family.</text>
</comment>
<protein>
    <submittedName>
        <fullName evidence="3">Uncharacterized protein</fullName>
    </submittedName>
</protein>
<dbReference type="Pfam" id="PF05911">
    <property type="entry name" value="FPP"/>
    <property type="match status" value="1"/>
</dbReference>
<dbReference type="AlphaFoldDB" id="A0A8S0UA96"/>
<reference evidence="3 4" key="1">
    <citation type="submission" date="2019-12" db="EMBL/GenBank/DDBJ databases">
        <authorList>
            <person name="Alioto T."/>
            <person name="Alioto T."/>
            <person name="Gomez Garrido J."/>
        </authorList>
    </citation>
    <scope>NUCLEOTIDE SEQUENCE [LARGE SCALE GENOMIC DNA]</scope>
</reference>
<name>A0A8S0UA96_OLEEU</name>
<keyword evidence="2" id="KW-0175">Coiled coil</keyword>
<keyword evidence="4" id="KW-1185">Reference proteome</keyword>
<proteinExistence type="inferred from homology"/>
<dbReference type="OrthoDB" id="1917992at2759"/>
<evidence type="ECO:0000256" key="1">
    <source>
        <dbReference type="ARBA" id="ARBA00005921"/>
    </source>
</evidence>